<dbReference type="Proteomes" id="UP001152622">
    <property type="component" value="Chromosome 4"/>
</dbReference>
<evidence type="ECO:0000256" key="1">
    <source>
        <dbReference type="SAM" id="Phobius"/>
    </source>
</evidence>
<accession>A0A9Q1FP67</accession>
<dbReference type="OrthoDB" id="8582491at2759"/>
<keyword evidence="1" id="KW-1133">Transmembrane helix</keyword>
<name>A0A9Q1FP67_SYNKA</name>
<keyword evidence="3" id="KW-1185">Reference proteome</keyword>
<feature type="transmembrane region" description="Helical" evidence="1">
    <location>
        <begin position="37"/>
        <end position="55"/>
    </location>
</feature>
<keyword evidence="1" id="KW-0812">Transmembrane</keyword>
<dbReference type="EMBL" id="JAINUF010000004">
    <property type="protein sequence ID" value="KAJ8363508.1"/>
    <property type="molecule type" value="Genomic_DNA"/>
</dbReference>
<gene>
    <name evidence="2" type="ORF">SKAU_G00123390</name>
</gene>
<evidence type="ECO:0000313" key="2">
    <source>
        <dbReference type="EMBL" id="KAJ8363508.1"/>
    </source>
</evidence>
<keyword evidence="1" id="KW-0472">Membrane</keyword>
<comment type="caution">
    <text evidence="2">The sequence shown here is derived from an EMBL/GenBank/DDBJ whole genome shotgun (WGS) entry which is preliminary data.</text>
</comment>
<proteinExistence type="predicted"/>
<reference evidence="2" key="1">
    <citation type="journal article" date="2023" name="Science">
        <title>Genome structures resolve the early diversification of teleost fishes.</title>
        <authorList>
            <person name="Parey E."/>
            <person name="Louis A."/>
            <person name="Montfort J."/>
            <person name="Bouchez O."/>
            <person name="Roques C."/>
            <person name="Iampietro C."/>
            <person name="Lluch J."/>
            <person name="Castinel A."/>
            <person name="Donnadieu C."/>
            <person name="Desvignes T."/>
            <person name="Floi Bucao C."/>
            <person name="Jouanno E."/>
            <person name="Wen M."/>
            <person name="Mejri S."/>
            <person name="Dirks R."/>
            <person name="Jansen H."/>
            <person name="Henkel C."/>
            <person name="Chen W.J."/>
            <person name="Zahm M."/>
            <person name="Cabau C."/>
            <person name="Klopp C."/>
            <person name="Thompson A.W."/>
            <person name="Robinson-Rechavi M."/>
            <person name="Braasch I."/>
            <person name="Lecointre G."/>
            <person name="Bobe J."/>
            <person name="Postlethwait J.H."/>
            <person name="Berthelot C."/>
            <person name="Roest Crollius H."/>
            <person name="Guiguen Y."/>
        </authorList>
    </citation>
    <scope>NUCLEOTIDE SEQUENCE</scope>
    <source>
        <strain evidence="2">WJC10195</strain>
    </source>
</reference>
<dbReference type="AlphaFoldDB" id="A0A9Q1FP67"/>
<feature type="transmembrane region" description="Helical" evidence="1">
    <location>
        <begin position="75"/>
        <end position="98"/>
    </location>
</feature>
<protein>
    <submittedName>
        <fullName evidence="2">Uncharacterized protein</fullName>
    </submittedName>
</protein>
<organism evidence="2 3">
    <name type="scientific">Synaphobranchus kaupii</name>
    <name type="common">Kaup's arrowtooth eel</name>
    <dbReference type="NCBI Taxonomy" id="118154"/>
    <lineage>
        <taxon>Eukaryota</taxon>
        <taxon>Metazoa</taxon>
        <taxon>Chordata</taxon>
        <taxon>Craniata</taxon>
        <taxon>Vertebrata</taxon>
        <taxon>Euteleostomi</taxon>
        <taxon>Actinopterygii</taxon>
        <taxon>Neopterygii</taxon>
        <taxon>Teleostei</taxon>
        <taxon>Anguilliformes</taxon>
        <taxon>Synaphobranchidae</taxon>
        <taxon>Synaphobranchus</taxon>
    </lineage>
</organism>
<sequence length="101" mass="10929">MGDASMRAPRASSADGFLGVSDAAVSRGGPRSMASPTMKDIVVTLLSVWNMIAKIHDFLHPSDMEERIHALENVITIHQCVIGALSAGLVILFTYILLRKH</sequence>
<evidence type="ECO:0000313" key="3">
    <source>
        <dbReference type="Proteomes" id="UP001152622"/>
    </source>
</evidence>